<dbReference type="PANTHER" id="PTHR15107:SF0">
    <property type="entry name" value="DNA ENDONUCLEASE ACTIVATOR CTP1 C-TERMINAL DOMAIN-CONTAINING PROTEIN"/>
    <property type="match status" value="1"/>
</dbReference>
<dbReference type="InterPro" id="IPR013882">
    <property type="entry name" value="Ctp1_C"/>
</dbReference>
<keyword evidence="3" id="KW-0539">Nucleus</keyword>
<dbReference type="AlphaFoldDB" id="A0AAJ7J7J0"/>
<dbReference type="Proteomes" id="UP000694925">
    <property type="component" value="Unplaced"/>
</dbReference>
<name>A0AAJ7J7J0_9HYME</name>
<evidence type="ECO:0000313" key="5">
    <source>
        <dbReference type="Proteomes" id="UP000694925"/>
    </source>
</evidence>
<dbReference type="Pfam" id="PF08573">
    <property type="entry name" value="SAE2"/>
    <property type="match status" value="1"/>
</dbReference>
<evidence type="ECO:0000259" key="4">
    <source>
        <dbReference type="Pfam" id="PF08573"/>
    </source>
</evidence>
<gene>
    <name evidence="6" type="primary">LOC108628579</name>
</gene>
<evidence type="ECO:0000256" key="3">
    <source>
        <dbReference type="ARBA" id="ARBA00023242"/>
    </source>
</evidence>
<evidence type="ECO:0000256" key="2">
    <source>
        <dbReference type="ARBA" id="ARBA00022763"/>
    </source>
</evidence>
<comment type="subcellular location">
    <subcellularLocation>
        <location evidence="1">Nucleus</location>
    </subcellularLocation>
</comment>
<dbReference type="InterPro" id="IPR033316">
    <property type="entry name" value="RBBP8-like"/>
</dbReference>
<keyword evidence="2" id="KW-0227">DNA damage</keyword>
<accession>A0AAJ7J7J0</accession>
<dbReference type="KEGG" id="ccal:108628579"/>
<keyword evidence="5" id="KW-1185">Reference proteome</keyword>
<dbReference type="GO" id="GO:0005634">
    <property type="term" value="C:nucleus"/>
    <property type="evidence" value="ECO:0007669"/>
    <property type="project" value="UniProtKB-SubCell"/>
</dbReference>
<feature type="domain" description="DNA endonuclease activator Ctp1 C-terminal" evidence="4">
    <location>
        <begin position="509"/>
        <end position="545"/>
    </location>
</feature>
<dbReference type="RefSeq" id="XP_017886082.1">
    <property type="nucleotide sequence ID" value="XM_018030593.2"/>
</dbReference>
<dbReference type="PANTHER" id="PTHR15107">
    <property type="entry name" value="RETINOBLASTOMA BINDING PROTEIN 8"/>
    <property type="match status" value="1"/>
</dbReference>
<dbReference type="GO" id="GO:0003684">
    <property type="term" value="F:damaged DNA binding"/>
    <property type="evidence" value="ECO:0007669"/>
    <property type="project" value="TreeGrafter"/>
</dbReference>
<evidence type="ECO:0000313" key="6">
    <source>
        <dbReference type="RefSeq" id="XP_017886082.1"/>
    </source>
</evidence>
<reference evidence="6" key="1">
    <citation type="submission" date="2025-08" db="UniProtKB">
        <authorList>
            <consortium name="RefSeq"/>
        </authorList>
    </citation>
    <scope>IDENTIFICATION</scope>
    <source>
        <tissue evidence="6">Whole body</tissue>
    </source>
</reference>
<organism evidence="5 6">
    <name type="scientific">Ceratina calcarata</name>
    <dbReference type="NCBI Taxonomy" id="156304"/>
    <lineage>
        <taxon>Eukaryota</taxon>
        <taxon>Metazoa</taxon>
        <taxon>Ecdysozoa</taxon>
        <taxon>Arthropoda</taxon>
        <taxon>Hexapoda</taxon>
        <taxon>Insecta</taxon>
        <taxon>Pterygota</taxon>
        <taxon>Neoptera</taxon>
        <taxon>Endopterygota</taxon>
        <taxon>Hymenoptera</taxon>
        <taxon>Apocrita</taxon>
        <taxon>Aculeata</taxon>
        <taxon>Apoidea</taxon>
        <taxon>Anthophila</taxon>
        <taxon>Apidae</taxon>
        <taxon>Ceratina</taxon>
        <taxon>Zadontomerus</taxon>
    </lineage>
</organism>
<evidence type="ECO:0000256" key="1">
    <source>
        <dbReference type="ARBA" id="ARBA00004123"/>
    </source>
</evidence>
<dbReference type="GO" id="GO:0010792">
    <property type="term" value="P:DNA double-strand break processing involved in repair via single-strand annealing"/>
    <property type="evidence" value="ECO:0007669"/>
    <property type="project" value="TreeGrafter"/>
</dbReference>
<protein>
    <submittedName>
        <fullName evidence="6">Uncharacterized protein LOC108628579 isoform X1</fullName>
    </submittedName>
</protein>
<dbReference type="GeneID" id="108628579"/>
<sequence>MMVLLDVLQFNYYVDNEIARNDMKNFAEMLGKTFNQYKKLWNEYLKLRKHCEDADFKIPFQLLEPDNCNINAIITSDMSQVPSEHTEASIPLCENVPNSASSAVNPYVDVQSENDNSKQKQKDELLKSPILTKKHDKQNNFNTNDPVSINLEKNMAHSPSLVNDVSILYDTTKGNIYNEKEEKDNSVINDSIDQIECTPISKMSKKLGVSKLYNVDTTVLQNGKKLRQSTLVMLQDKQFVNTADDKMYNKSECLNWRVSPKRNEKLNKSGSLEEEIVQRSPSKNMKSQFKMRSLQLKRKFTDVKANNKSDSFRDKSNSENKLSTSEINNFKYDQYPSNTNAFKQKTNSCSKAIGKSNNTPLNSRAFSNAENLGAPVQEIKKEIITQMEEKEIKREVITQKEKNICSDLPTQMPNASSSQNDETYFDIEQVKNLNCNKNVSEDIKNNKSNQKMLLNSPPVKKRQISKFDIFPDKEDVCYDKVPKKKSEREKLNGITCWECKQYYEGLGLSEEEIQAKKNQCSRHRSFFPQTSDTPEGFWNHLFPDTLSHTYAE</sequence>
<proteinExistence type="predicted"/>